<feature type="transmembrane region" description="Helical" evidence="2">
    <location>
        <begin position="122"/>
        <end position="143"/>
    </location>
</feature>
<dbReference type="InterPro" id="IPR000160">
    <property type="entry name" value="GGDEF_dom"/>
</dbReference>
<dbReference type="InterPro" id="IPR050469">
    <property type="entry name" value="Diguanylate_Cyclase"/>
</dbReference>
<dbReference type="PANTHER" id="PTHR45138:SF9">
    <property type="entry name" value="DIGUANYLATE CYCLASE DGCM-RELATED"/>
    <property type="match status" value="1"/>
</dbReference>
<evidence type="ECO:0000313" key="4">
    <source>
        <dbReference type="EMBL" id="MFI7587091.1"/>
    </source>
</evidence>
<dbReference type="Proteomes" id="UP001612915">
    <property type="component" value="Unassembled WGS sequence"/>
</dbReference>
<sequence>MTSAALAPTADDPATVGLPRLCGGFAAVHALLAVLSLTLPDVPNRPWLVLVDGAVAVVLAALAFMSATRRLPRWRREAFATAVPLIAVAAATARVGLIGHPWPAAELVLAASASVLVTSRTLFMAVMAGCGAGWLVAMALDGVRGTSDDGTTSAFVTSWTHLGLLLLASCALAIAVRRARATSAVALVEAHRNLLEQSVRDPLTGLANRKGLMMFARPMIDLARRQGEAVHCLVVDVDTLRDVNEQHGVGEGDEVLLAVAAALNGGVRTTDVVARWGGDEFVLLGPGTGVSPLEMERRVRAHLAQTEDLPRGAWQGKVSVGSATLVPWDGDDLDGLLHRAEQDLALRRSLKRRAAARMQAEDEIAGGRGDGGADEPSGTTAGGSSSDT</sequence>
<gene>
    <name evidence="4" type="ORF">ACIB24_08465</name>
</gene>
<feature type="region of interest" description="Disordered" evidence="1">
    <location>
        <begin position="356"/>
        <end position="388"/>
    </location>
</feature>
<feature type="transmembrane region" description="Helical" evidence="2">
    <location>
        <begin position="46"/>
        <end position="67"/>
    </location>
</feature>
<keyword evidence="2" id="KW-0472">Membrane</keyword>
<dbReference type="PROSITE" id="PS50887">
    <property type="entry name" value="GGDEF"/>
    <property type="match status" value="1"/>
</dbReference>
<dbReference type="InterPro" id="IPR043128">
    <property type="entry name" value="Rev_trsase/Diguanyl_cyclase"/>
</dbReference>
<keyword evidence="5" id="KW-1185">Reference proteome</keyword>
<name>A0ABW8ANB3_9ACTN</name>
<feature type="transmembrane region" description="Helical" evidence="2">
    <location>
        <begin position="79"/>
        <end position="102"/>
    </location>
</feature>
<evidence type="ECO:0000256" key="2">
    <source>
        <dbReference type="SAM" id="Phobius"/>
    </source>
</evidence>
<comment type="caution">
    <text evidence="4">The sequence shown here is derived from an EMBL/GenBank/DDBJ whole genome shotgun (WGS) entry which is preliminary data.</text>
</comment>
<feature type="compositionally biased region" description="Low complexity" evidence="1">
    <location>
        <begin position="377"/>
        <end position="388"/>
    </location>
</feature>
<keyword evidence="2" id="KW-0812">Transmembrane</keyword>
<evidence type="ECO:0000259" key="3">
    <source>
        <dbReference type="PROSITE" id="PS50887"/>
    </source>
</evidence>
<dbReference type="SMART" id="SM00267">
    <property type="entry name" value="GGDEF"/>
    <property type="match status" value="1"/>
</dbReference>
<organism evidence="4 5">
    <name type="scientific">Spongisporangium articulatum</name>
    <dbReference type="NCBI Taxonomy" id="3362603"/>
    <lineage>
        <taxon>Bacteria</taxon>
        <taxon>Bacillati</taxon>
        <taxon>Actinomycetota</taxon>
        <taxon>Actinomycetes</taxon>
        <taxon>Kineosporiales</taxon>
        <taxon>Kineosporiaceae</taxon>
        <taxon>Spongisporangium</taxon>
    </lineage>
</organism>
<feature type="transmembrane region" description="Helical" evidence="2">
    <location>
        <begin position="155"/>
        <end position="176"/>
    </location>
</feature>
<evidence type="ECO:0000256" key="1">
    <source>
        <dbReference type="SAM" id="MobiDB-lite"/>
    </source>
</evidence>
<dbReference type="CDD" id="cd01949">
    <property type="entry name" value="GGDEF"/>
    <property type="match status" value="1"/>
</dbReference>
<feature type="transmembrane region" description="Helical" evidence="2">
    <location>
        <begin position="21"/>
        <end position="40"/>
    </location>
</feature>
<dbReference type="InterPro" id="IPR029787">
    <property type="entry name" value="Nucleotide_cyclase"/>
</dbReference>
<dbReference type="SUPFAM" id="SSF55073">
    <property type="entry name" value="Nucleotide cyclase"/>
    <property type="match status" value="1"/>
</dbReference>
<reference evidence="4 5" key="1">
    <citation type="submission" date="2024-10" db="EMBL/GenBank/DDBJ databases">
        <title>The Natural Products Discovery Center: Release of the First 8490 Sequenced Strains for Exploring Actinobacteria Biosynthetic Diversity.</title>
        <authorList>
            <person name="Kalkreuter E."/>
            <person name="Kautsar S.A."/>
            <person name="Yang D."/>
            <person name="Bader C.D."/>
            <person name="Teijaro C.N."/>
            <person name="Fluegel L."/>
            <person name="Davis C.M."/>
            <person name="Simpson J.R."/>
            <person name="Lauterbach L."/>
            <person name="Steele A.D."/>
            <person name="Gui C."/>
            <person name="Meng S."/>
            <person name="Li G."/>
            <person name="Viehrig K."/>
            <person name="Ye F."/>
            <person name="Su P."/>
            <person name="Kiefer A.F."/>
            <person name="Nichols A."/>
            <person name="Cepeda A.J."/>
            <person name="Yan W."/>
            <person name="Fan B."/>
            <person name="Jiang Y."/>
            <person name="Adhikari A."/>
            <person name="Zheng C.-J."/>
            <person name="Schuster L."/>
            <person name="Cowan T.M."/>
            <person name="Smanski M.J."/>
            <person name="Chevrette M.G."/>
            <person name="De Carvalho L.P.S."/>
            <person name="Shen B."/>
        </authorList>
    </citation>
    <scope>NUCLEOTIDE SEQUENCE [LARGE SCALE GENOMIC DNA]</scope>
    <source>
        <strain evidence="4 5">NPDC049639</strain>
    </source>
</reference>
<dbReference type="Pfam" id="PF00990">
    <property type="entry name" value="GGDEF"/>
    <property type="match status" value="1"/>
</dbReference>
<protein>
    <submittedName>
        <fullName evidence="4">GGDEF domain-containing protein</fullName>
    </submittedName>
</protein>
<dbReference type="PANTHER" id="PTHR45138">
    <property type="entry name" value="REGULATORY COMPONENTS OF SENSORY TRANSDUCTION SYSTEM"/>
    <property type="match status" value="1"/>
</dbReference>
<feature type="domain" description="GGDEF" evidence="3">
    <location>
        <begin position="228"/>
        <end position="360"/>
    </location>
</feature>
<proteinExistence type="predicted"/>
<dbReference type="Gene3D" id="3.30.70.270">
    <property type="match status" value="1"/>
</dbReference>
<dbReference type="EMBL" id="JBITLV010000002">
    <property type="protein sequence ID" value="MFI7587091.1"/>
    <property type="molecule type" value="Genomic_DNA"/>
</dbReference>
<dbReference type="NCBIfam" id="TIGR00254">
    <property type="entry name" value="GGDEF"/>
    <property type="match status" value="1"/>
</dbReference>
<keyword evidence="2" id="KW-1133">Transmembrane helix</keyword>
<evidence type="ECO:0000313" key="5">
    <source>
        <dbReference type="Proteomes" id="UP001612915"/>
    </source>
</evidence>
<dbReference type="RefSeq" id="WP_398278050.1">
    <property type="nucleotide sequence ID" value="NZ_JBITLV010000002.1"/>
</dbReference>
<accession>A0ABW8ANB3</accession>